<organism evidence="1 2">
    <name type="scientific">Cannabis sativa</name>
    <name type="common">Hemp</name>
    <name type="synonym">Marijuana</name>
    <dbReference type="NCBI Taxonomy" id="3483"/>
    <lineage>
        <taxon>Eukaryota</taxon>
        <taxon>Viridiplantae</taxon>
        <taxon>Streptophyta</taxon>
        <taxon>Embryophyta</taxon>
        <taxon>Tracheophyta</taxon>
        <taxon>Spermatophyta</taxon>
        <taxon>Magnoliopsida</taxon>
        <taxon>eudicotyledons</taxon>
        <taxon>Gunneridae</taxon>
        <taxon>Pentapetalae</taxon>
        <taxon>rosids</taxon>
        <taxon>fabids</taxon>
        <taxon>Rosales</taxon>
        <taxon>Cannabaceae</taxon>
        <taxon>Cannabis</taxon>
    </lineage>
</organism>
<dbReference type="PANTHER" id="PTHR33240:SF15">
    <property type="entry name" value="GAG-PRO-LIKE PROTEIN"/>
    <property type="match status" value="1"/>
</dbReference>
<name>A0A803QI16_CANSA</name>
<sequence>MPMEGREIRRPRVLLPIRLLQLPRLGDSRTLYHQLGMEKQVYSLANAHVYWMLVDIGCSVDILYRSTFKQMGLSLMDLKSCTTPIYRFNGDLIHPLRMIELPLIMGERPEQVTVMSTFILVDCPIAFNLVFVRTSLYNIKSIMSTYRLAMKFPTLGGVAMVKGEQKDARESYNTSLRIAAKPCESVAMTVCNKNTLLQRVDAELDPRVKEEVHPKLDEEIDEVVILKEDSAKP</sequence>
<dbReference type="EMBL" id="UZAU01000744">
    <property type="status" value="NOT_ANNOTATED_CDS"/>
    <property type="molecule type" value="Genomic_DNA"/>
</dbReference>
<reference evidence="1" key="1">
    <citation type="submission" date="2018-11" db="EMBL/GenBank/DDBJ databases">
        <authorList>
            <person name="Grassa J C."/>
        </authorList>
    </citation>
    <scope>NUCLEOTIDE SEQUENCE [LARGE SCALE GENOMIC DNA]</scope>
</reference>
<dbReference type="Gramene" id="evm.model.09.999">
    <property type="protein sequence ID" value="cds.evm.model.09.999"/>
    <property type="gene ID" value="evm.TU.09.999"/>
</dbReference>
<dbReference type="EnsemblPlants" id="evm.model.09.999">
    <property type="protein sequence ID" value="cds.evm.model.09.999"/>
    <property type="gene ID" value="evm.TU.09.999"/>
</dbReference>
<dbReference type="AlphaFoldDB" id="A0A803QI16"/>
<evidence type="ECO:0000313" key="2">
    <source>
        <dbReference type="Proteomes" id="UP000596661"/>
    </source>
</evidence>
<dbReference type="Proteomes" id="UP000596661">
    <property type="component" value="Chromosome 9"/>
</dbReference>
<keyword evidence="2" id="KW-1185">Reference proteome</keyword>
<evidence type="ECO:0000313" key="1">
    <source>
        <dbReference type="EnsemblPlants" id="cds.evm.model.09.999"/>
    </source>
</evidence>
<proteinExistence type="predicted"/>
<reference evidence="1" key="2">
    <citation type="submission" date="2021-03" db="UniProtKB">
        <authorList>
            <consortium name="EnsemblPlants"/>
        </authorList>
    </citation>
    <scope>IDENTIFICATION</scope>
</reference>
<accession>A0A803QI16</accession>
<dbReference type="PANTHER" id="PTHR33240">
    <property type="entry name" value="OS08G0508500 PROTEIN"/>
    <property type="match status" value="1"/>
</dbReference>
<protein>
    <submittedName>
        <fullName evidence="1">Uncharacterized protein</fullName>
    </submittedName>
</protein>